<protein>
    <submittedName>
        <fullName evidence="3">Copper amine oxidase N-terminal domain-containing protein</fullName>
    </submittedName>
</protein>
<dbReference type="Gene3D" id="3.30.457.10">
    <property type="entry name" value="Copper amine oxidase-like, N-terminal domain"/>
    <property type="match status" value="1"/>
</dbReference>
<proteinExistence type="predicted"/>
<comment type="caution">
    <text evidence="3">The sequence shown here is derived from an EMBL/GenBank/DDBJ whole genome shotgun (WGS) entry which is preliminary data.</text>
</comment>
<dbReference type="Proteomes" id="UP000729290">
    <property type="component" value="Unassembled WGS sequence"/>
</dbReference>
<name>A0ABS2GC49_9FIRM</name>
<dbReference type="EMBL" id="JACSNV010000014">
    <property type="protein sequence ID" value="MBM6878447.1"/>
    <property type="molecule type" value="Genomic_DNA"/>
</dbReference>
<organism evidence="3 4">
    <name type="scientific">Anaerotignum lactatifermentans</name>
    <dbReference type="NCBI Taxonomy" id="160404"/>
    <lineage>
        <taxon>Bacteria</taxon>
        <taxon>Bacillati</taxon>
        <taxon>Bacillota</taxon>
        <taxon>Clostridia</taxon>
        <taxon>Lachnospirales</taxon>
        <taxon>Anaerotignaceae</taxon>
        <taxon>Anaerotignum</taxon>
    </lineage>
</organism>
<evidence type="ECO:0000256" key="1">
    <source>
        <dbReference type="SAM" id="SignalP"/>
    </source>
</evidence>
<keyword evidence="4" id="KW-1185">Reference proteome</keyword>
<feature type="signal peptide" evidence="1">
    <location>
        <begin position="1"/>
        <end position="23"/>
    </location>
</feature>
<dbReference type="RefSeq" id="WP_205134226.1">
    <property type="nucleotide sequence ID" value="NZ_JACSNT010000014.1"/>
</dbReference>
<dbReference type="Pfam" id="PF07833">
    <property type="entry name" value="Cu_amine_oxidN1"/>
    <property type="match status" value="1"/>
</dbReference>
<reference evidence="3 4" key="1">
    <citation type="journal article" date="2021" name="Sci. Rep.">
        <title>The distribution of antibiotic resistance genes in chicken gut microbiota commensals.</title>
        <authorList>
            <person name="Juricova H."/>
            <person name="Matiasovicova J."/>
            <person name="Kubasova T."/>
            <person name="Cejkova D."/>
            <person name="Rychlik I."/>
        </authorList>
    </citation>
    <scope>NUCLEOTIDE SEQUENCE [LARGE SCALE GENOMIC DNA]</scope>
    <source>
        <strain evidence="3 4">An431b</strain>
    </source>
</reference>
<feature type="domain" description="Copper amine oxidase-like N-terminal" evidence="2">
    <location>
        <begin position="29"/>
        <end position="119"/>
    </location>
</feature>
<dbReference type="SUPFAM" id="SSF55383">
    <property type="entry name" value="Copper amine oxidase, domain N"/>
    <property type="match status" value="1"/>
</dbReference>
<accession>A0ABS2GC49</accession>
<evidence type="ECO:0000313" key="3">
    <source>
        <dbReference type="EMBL" id="MBM6878447.1"/>
    </source>
</evidence>
<evidence type="ECO:0000313" key="4">
    <source>
        <dbReference type="Proteomes" id="UP000729290"/>
    </source>
</evidence>
<feature type="chain" id="PRO_5045369164" evidence="1">
    <location>
        <begin position="24"/>
        <end position="207"/>
    </location>
</feature>
<dbReference type="InterPro" id="IPR036582">
    <property type="entry name" value="Mao_N_sf"/>
</dbReference>
<sequence>MKRFFMMLLAGAMTLGFAVPAAAQTAMTVEGTAVAQPLYVSESGVTMAPVRETAGLLGYRVVWDKESRSVTISDGTLSLSFAPGADAYTSRGRTRQLGMAPELKEGVLYAPAEIYSLYYPVTLTQNDSGLTLTALSKEGLEQVTGIIEDAAMYNLVLRLEDGTLRVFGKENADVSAAEGLLLGSTVTVYYRTEAPRAAVKIVTQPAG</sequence>
<evidence type="ECO:0000259" key="2">
    <source>
        <dbReference type="Pfam" id="PF07833"/>
    </source>
</evidence>
<dbReference type="InterPro" id="IPR012854">
    <property type="entry name" value="Cu_amine_oxidase-like_N"/>
</dbReference>
<gene>
    <name evidence="3" type="ORF">H9X83_09815</name>
</gene>
<keyword evidence="1" id="KW-0732">Signal</keyword>